<sequence>MEPSISVPRCQDHCKSAGLSDAMVYEMERLFTVVDYLASRPAAERPFGIMFEEPTGKFLPEEVGAWTAGVRKIMDSHDWTTGHLLAHVHKKWALGEMVQLECLVNGANGIWASLCEEGAALGHACSTVTLMNLVLMGNEKVLKRYNCNKPRDAASNVTEITTGLPAHPKQVIYDNRALDLAFDFGSIAGGTVGETDFDLAEFFGEEAPVRISTLASEDMILERLKDLFGEDPQFTDEMAAAMKEQMITDLKGNTKEEYMSAAGIAMLFHRSGGKFTTKMSEVIERAEVKSVHAQHLIEEVRGMRNEWDIEEDKLNDDQLNFDSFYNGFMYPYSGCFKCTDTRKALQAINMDNDGYIDWNEFLVYLKWAMREYPNVENDRLPLPAMDDRELCDQAISLKDQEETPAGTEQQNECGHNDAVDEVMMPREQSTGQRAIPRYSSVLAEYPYTVFFVTSLLIVICSLCSFVPQFNAPDIPEFSTPVKGFEPRGTLINKRYRAGVVLGKAANSGFVRITPIPNVTVNTVINMSSLYEHLTTTKSRQRREENHRHLKNRYRLSMCDSPNVFMKSTINYKMVFSSVSSGGNLFNSASLRAVCQIEERVVRKTTGFYSNCFKRELHYRTFTLRECCPSWSVGNYIAALSGRSSCQDISSMDVEQVLAILRHCAPLFNNATIKENCWNFKYNIAYPICLGLPLECVRYNAVHNILYYLTDKDFFAAEGENLIYTSVLSPAINDKEFRKKLYEKHIKKGHLSDGNVELVAAEIHFLKFDIFNIMLLADIIYPSIAMLIILLIMWFYTESVFLTVLLVLSVVSALIIAYFLYTIVFGLKFFPFLNITTLIFLVGIGADDAFVFTDVWRQSKQNNPGAPLTRITADTLRHASLSMFVTSLTTAAAFIANFSSRITTIKCFGIYAGIAILFLSLGGLEVLLFKPGFHLPTSSDFQMFESSHPLEAYELHFKDRFRFETSSSQGSATFPIDFFWGIKAVDNGDYMNPNDYGTIEWDESFDITSSESQAWLMSFCRKLRNQDFYGKKGGVTSYCFLETFYNQSCTDSLTPGISYYPCCKGSPFPFNKTVLNLCATIADVRARIFKYKRQDSTIGNLIYDERGNLRGIHLRVMSNVRISRAYEPAHQFWERTESWVMKEIRNAPEGMRGGWWISGMEFYDLQRSLSTGTLVSMAIAIAMAFGVMLLTTLNILVSVYAILTIIGIISVTIGSLVLSGWKLNILESITMSVAVGVSIDFAMHFGVAYCLAPNKECRKARVQFSLSRMGSAITMAAVTTFIAGAMMLPSRVLSYLQMGHFLMLVMTLGWAFSTFFFQALCCTIGPQGDWGQFKWSDIFSWCNMKTSEEAPTKEETVLLKDHCEADENENKNGTGESGTVVNKMPGHDGSDETTSGAVGNSVNGSGMASVALDVSGLKPFNPKGEAHNLSQRWKRWKRAFDLYVTGKSVSNGAKKRAFLLHVAGMDVQEIYFTLAGDGEDVSFQATLQALDNYFVPKSNVPFERHLFRQISQESGETVDQFVFVCRLRQRAATCEFGDYIWRLRGRLHSGSTHRQLLLQPLAPEVPGKGSDCYFG</sequence>
<keyword evidence="5" id="KW-0325">Glycoprotein</keyword>
<evidence type="ECO:0000256" key="3">
    <source>
        <dbReference type="ARBA" id="ARBA00022989"/>
    </source>
</evidence>
<dbReference type="OrthoDB" id="5988576at2759"/>
<feature type="transmembrane region" description="Helical" evidence="8">
    <location>
        <begin position="445"/>
        <end position="466"/>
    </location>
</feature>
<feature type="compositionally biased region" description="Polar residues" evidence="7">
    <location>
        <begin position="1370"/>
        <end position="1379"/>
    </location>
</feature>
<dbReference type="STRING" id="50429.A0A2B4SGW8"/>
<dbReference type="PROSITE" id="PS50222">
    <property type="entry name" value="EF_HAND_2"/>
    <property type="match status" value="1"/>
</dbReference>
<dbReference type="PANTHER" id="PTHR45951">
    <property type="entry name" value="PROTEIN DISPATCHED-RELATED"/>
    <property type="match status" value="1"/>
</dbReference>
<dbReference type="SUPFAM" id="SSF51569">
    <property type="entry name" value="Aldolase"/>
    <property type="match status" value="1"/>
</dbReference>
<evidence type="ECO:0000256" key="7">
    <source>
        <dbReference type="SAM" id="MobiDB-lite"/>
    </source>
</evidence>
<dbReference type="GO" id="GO:0007224">
    <property type="term" value="P:smoothened signaling pathway"/>
    <property type="evidence" value="ECO:0007669"/>
    <property type="project" value="TreeGrafter"/>
</dbReference>
<dbReference type="GO" id="GO:0022857">
    <property type="term" value="F:transmembrane transporter activity"/>
    <property type="evidence" value="ECO:0007669"/>
    <property type="project" value="TreeGrafter"/>
</dbReference>
<feature type="region of interest" description="Disordered" evidence="7">
    <location>
        <begin position="1364"/>
        <end position="1399"/>
    </location>
</feature>
<feature type="domain" description="EF-hand" evidence="10">
    <location>
        <begin position="336"/>
        <end position="371"/>
    </location>
</feature>
<dbReference type="InterPro" id="IPR003392">
    <property type="entry name" value="PTHD_SSD"/>
</dbReference>
<evidence type="ECO:0000256" key="5">
    <source>
        <dbReference type="ARBA" id="ARBA00023180"/>
    </source>
</evidence>
<feature type="transmembrane region" description="Helical" evidence="8">
    <location>
        <begin position="1196"/>
        <end position="1216"/>
    </location>
</feature>
<evidence type="ECO:0000259" key="10">
    <source>
        <dbReference type="PROSITE" id="PS50222"/>
    </source>
</evidence>
<feature type="transmembrane region" description="Helical" evidence="8">
    <location>
        <begin position="875"/>
        <end position="895"/>
    </location>
</feature>
<feature type="transmembrane region" description="Helical" evidence="8">
    <location>
        <begin position="1271"/>
        <end position="1288"/>
    </location>
</feature>
<comment type="caution">
    <text evidence="11">The sequence shown here is derived from an EMBL/GenBank/DDBJ whole genome shotgun (WGS) entry which is preliminary data.</text>
</comment>
<feature type="transmembrane region" description="Helical" evidence="8">
    <location>
        <begin position="1168"/>
        <end position="1189"/>
    </location>
</feature>
<feature type="transmembrane region" description="Helical" evidence="8">
    <location>
        <begin position="907"/>
        <end position="928"/>
    </location>
</feature>
<gene>
    <name evidence="11" type="primary">disp1</name>
    <name evidence="11" type="ORF">AWC38_SpisGene7636</name>
</gene>
<dbReference type="GO" id="GO:0005509">
    <property type="term" value="F:calcium ion binding"/>
    <property type="evidence" value="ECO:0007669"/>
    <property type="project" value="InterPro"/>
</dbReference>
<evidence type="ECO:0000313" key="12">
    <source>
        <dbReference type="Proteomes" id="UP000225706"/>
    </source>
</evidence>
<reference evidence="12" key="1">
    <citation type="journal article" date="2017" name="bioRxiv">
        <title>Comparative analysis of the genomes of Stylophora pistillata and Acropora digitifera provides evidence for extensive differences between species of corals.</title>
        <authorList>
            <person name="Voolstra C.R."/>
            <person name="Li Y."/>
            <person name="Liew Y.J."/>
            <person name="Baumgarten S."/>
            <person name="Zoccola D."/>
            <person name="Flot J.-F."/>
            <person name="Tambutte S."/>
            <person name="Allemand D."/>
            <person name="Aranda M."/>
        </authorList>
    </citation>
    <scope>NUCLEOTIDE SEQUENCE [LARGE SCALE GENOMIC DNA]</scope>
</reference>
<keyword evidence="4 8" id="KW-0472">Membrane</keyword>
<proteinExistence type="inferred from homology"/>
<dbReference type="GO" id="GO:0016020">
    <property type="term" value="C:membrane"/>
    <property type="evidence" value="ECO:0007669"/>
    <property type="project" value="UniProtKB-SubCell"/>
</dbReference>
<evidence type="ECO:0000256" key="1">
    <source>
        <dbReference type="ARBA" id="ARBA00004141"/>
    </source>
</evidence>
<dbReference type="InterPro" id="IPR000731">
    <property type="entry name" value="SSD"/>
</dbReference>
<evidence type="ECO:0000256" key="6">
    <source>
        <dbReference type="ARBA" id="ARBA00038046"/>
    </source>
</evidence>
<evidence type="ECO:0000259" key="9">
    <source>
        <dbReference type="PROSITE" id="PS50156"/>
    </source>
</evidence>
<name>A0A2B4SGW8_STYPI</name>
<dbReference type="PANTHER" id="PTHR45951:SF3">
    <property type="entry name" value="PROTEIN DISPATCHED"/>
    <property type="match status" value="1"/>
</dbReference>
<evidence type="ECO:0000256" key="2">
    <source>
        <dbReference type="ARBA" id="ARBA00022692"/>
    </source>
</evidence>
<keyword evidence="3 8" id="KW-1133">Transmembrane helix</keyword>
<feature type="transmembrane region" description="Helical" evidence="8">
    <location>
        <begin position="831"/>
        <end position="855"/>
    </location>
</feature>
<dbReference type="InterPro" id="IPR004869">
    <property type="entry name" value="MMPL_dom"/>
</dbReference>
<dbReference type="Pfam" id="PF03176">
    <property type="entry name" value="MMPL"/>
    <property type="match status" value="1"/>
</dbReference>
<protein>
    <submittedName>
        <fullName evidence="11">Protein dispatched-like 1</fullName>
    </submittedName>
</protein>
<accession>A0A2B4SGW8</accession>
<feature type="domain" description="SSD" evidence="9">
    <location>
        <begin position="798"/>
        <end position="917"/>
    </location>
</feature>
<organism evidence="11 12">
    <name type="scientific">Stylophora pistillata</name>
    <name type="common">Smooth cauliflower coral</name>
    <dbReference type="NCBI Taxonomy" id="50429"/>
    <lineage>
        <taxon>Eukaryota</taxon>
        <taxon>Metazoa</taxon>
        <taxon>Cnidaria</taxon>
        <taxon>Anthozoa</taxon>
        <taxon>Hexacorallia</taxon>
        <taxon>Scleractinia</taxon>
        <taxon>Astrocoeniina</taxon>
        <taxon>Pocilloporidae</taxon>
        <taxon>Stylophora</taxon>
    </lineage>
</organism>
<keyword evidence="12" id="KW-1185">Reference proteome</keyword>
<comment type="similarity">
    <text evidence="6">Belongs to the dispatched family.</text>
</comment>
<evidence type="ECO:0000313" key="11">
    <source>
        <dbReference type="EMBL" id="PFX27685.1"/>
    </source>
</evidence>
<dbReference type="InterPro" id="IPR052081">
    <property type="entry name" value="Dispatched_Hh_regulator"/>
</dbReference>
<dbReference type="Proteomes" id="UP000225706">
    <property type="component" value="Unassembled WGS sequence"/>
</dbReference>
<dbReference type="InterPro" id="IPR011992">
    <property type="entry name" value="EF-hand-dom_pair"/>
</dbReference>
<dbReference type="PROSITE" id="PS50156">
    <property type="entry name" value="SSD"/>
    <property type="match status" value="1"/>
</dbReference>
<dbReference type="InterPro" id="IPR002048">
    <property type="entry name" value="EF_hand_dom"/>
</dbReference>
<evidence type="ECO:0000256" key="8">
    <source>
        <dbReference type="SAM" id="Phobius"/>
    </source>
</evidence>
<feature type="transmembrane region" description="Helical" evidence="8">
    <location>
        <begin position="1300"/>
        <end position="1323"/>
    </location>
</feature>
<feature type="transmembrane region" description="Helical" evidence="8">
    <location>
        <begin position="1228"/>
        <end position="1250"/>
    </location>
</feature>
<dbReference type="EMBL" id="LSMT01000098">
    <property type="protein sequence ID" value="PFX27685.1"/>
    <property type="molecule type" value="Genomic_DNA"/>
</dbReference>
<dbReference type="InterPro" id="IPR013785">
    <property type="entry name" value="Aldolase_TIM"/>
</dbReference>
<dbReference type="Gene3D" id="3.20.20.70">
    <property type="entry name" value="Aldolase class I"/>
    <property type="match status" value="1"/>
</dbReference>
<comment type="subcellular location">
    <subcellularLocation>
        <location evidence="1">Membrane</location>
        <topology evidence="1">Multi-pass membrane protein</topology>
    </subcellularLocation>
</comment>
<feature type="transmembrane region" description="Helical" evidence="8">
    <location>
        <begin position="799"/>
        <end position="819"/>
    </location>
</feature>
<dbReference type="SUPFAM" id="SSF82866">
    <property type="entry name" value="Multidrug efflux transporter AcrB transmembrane domain"/>
    <property type="match status" value="2"/>
</dbReference>
<feature type="transmembrane region" description="Helical" evidence="8">
    <location>
        <begin position="772"/>
        <end position="793"/>
    </location>
</feature>
<keyword evidence="2 8" id="KW-0812">Transmembrane</keyword>
<dbReference type="FunFam" id="1.20.1640.10:FF:000011">
    <property type="entry name" value="Dispatched RND transporter family member 1"/>
    <property type="match status" value="1"/>
</dbReference>
<dbReference type="SUPFAM" id="SSF47473">
    <property type="entry name" value="EF-hand"/>
    <property type="match status" value="1"/>
</dbReference>
<dbReference type="Gene3D" id="1.20.1640.10">
    <property type="entry name" value="Multidrug efflux transporter AcrB transmembrane domain"/>
    <property type="match status" value="2"/>
</dbReference>
<evidence type="ECO:0000256" key="4">
    <source>
        <dbReference type="ARBA" id="ARBA00023136"/>
    </source>
</evidence>
<dbReference type="Pfam" id="PF02460">
    <property type="entry name" value="Patched"/>
    <property type="match status" value="1"/>
</dbReference>